<dbReference type="Gene3D" id="2.60.40.10">
    <property type="entry name" value="Immunoglobulins"/>
    <property type="match status" value="3"/>
</dbReference>
<feature type="domain" description="Ig-like" evidence="6">
    <location>
        <begin position="1"/>
        <end position="85"/>
    </location>
</feature>
<evidence type="ECO:0000256" key="2">
    <source>
        <dbReference type="ARBA" id="ARBA00023157"/>
    </source>
</evidence>
<organism evidence="7 8">
    <name type="scientific">Pygocentrus nattereri</name>
    <name type="common">Red-bellied piranha</name>
    <dbReference type="NCBI Taxonomy" id="42514"/>
    <lineage>
        <taxon>Eukaryota</taxon>
        <taxon>Metazoa</taxon>
        <taxon>Chordata</taxon>
        <taxon>Craniata</taxon>
        <taxon>Vertebrata</taxon>
        <taxon>Euteleostomi</taxon>
        <taxon>Actinopterygii</taxon>
        <taxon>Neopterygii</taxon>
        <taxon>Teleostei</taxon>
        <taxon>Ostariophysi</taxon>
        <taxon>Characiformes</taxon>
        <taxon>Characoidei</taxon>
        <taxon>Pygocentrus</taxon>
    </lineage>
</organism>
<keyword evidence="3" id="KW-0325">Glycoprotein</keyword>
<dbReference type="RefSeq" id="XP_037395644.1">
    <property type="nucleotide sequence ID" value="XM_037539747.1"/>
</dbReference>
<protein>
    <recommendedName>
        <fullName evidence="6">Ig-like domain-containing protein</fullName>
    </recommendedName>
</protein>
<dbReference type="InterPro" id="IPR003598">
    <property type="entry name" value="Ig_sub2"/>
</dbReference>
<proteinExistence type="predicted"/>
<keyword evidence="1 5" id="KW-0732">Signal</keyword>
<dbReference type="PROSITE" id="PS50835">
    <property type="entry name" value="IG_LIKE"/>
    <property type="match status" value="1"/>
</dbReference>
<evidence type="ECO:0000313" key="7">
    <source>
        <dbReference type="Ensembl" id="ENSPNAP00000035526.1"/>
    </source>
</evidence>
<accession>A0A3B4EJZ1</accession>
<evidence type="ECO:0000256" key="1">
    <source>
        <dbReference type="ARBA" id="ARBA00022729"/>
    </source>
</evidence>
<dbReference type="SMART" id="SM00408">
    <property type="entry name" value="IGc2"/>
    <property type="match status" value="1"/>
</dbReference>
<dbReference type="SUPFAM" id="SSF48726">
    <property type="entry name" value="Immunoglobulin"/>
    <property type="match status" value="1"/>
</dbReference>
<evidence type="ECO:0000259" key="6">
    <source>
        <dbReference type="PROSITE" id="PS50835"/>
    </source>
</evidence>
<evidence type="ECO:0000313" key="8">
    <source>
        <dbReference type="Proteomes" id="UP001501920"/>
    </source>
</evidence>
<evidence type="ECO:0000256" key="4">
    <source>
        <dbReference type="ARBA" id="ARBA00023319"/>
    </source>
</evidence>
<keyword evidence="4" id="KW-0393">Immunoglobulin domain</keyword>
<dbReference type="GeneID" id="108426101"/>
<evidence type="ECO:0000256" key="5">
    <source>
        <dbReference type="SAM" id="SignalP"/>
    </source>
</evidence>
<dbReference type="InterPro" id="IPR036116">
    <property type="entry name" value="FN3_sf"/>
</dbReference>
<dbReference type="OrthoDB" id="9945899at2759"/>
<feature type="chain" id="PRO_5017266172" description="Ig-like domain-containing protein" evidence="5">
    <location>
        <begin position="21"/>
        <end position="299"/>
    </location>
</feature>
<dbReference type="PANTHER" id="PTHR48485:SF3">
    <property type="entry name" value="INTERLEUKIN-12 SUBUNIT BETA"/>
    <property type="match status" value="1"/>
</dbReference>
<name>A0A3B4EJZ1_PYGNA</name>
<dbReference type="GeneTree" id="ENSGT00390000012630"/>
<dbReference type="STRING" id="42514.ENSPNAP00000035526"/>
<dbReference type="InterPro" id="IPR013783">
    <property type="entry name" value="Ig-like_fold"/>
</dbReference>
<dbReference type="AlphaFoldDB" id="A0A3B4EJZ1"/>
<sequence>MGTILRTVCFLIFCITSVSAVDTFPEKFALGRIDGHVTLSCDTAKPHVTWKHDSEDVEPSELAELKDKQLILHNFQEDQMGNYTCWSEGELLDYTYILLDESWKFIDSVLSCTAETFNCTFKISCRMDQAGFNVFRLRNKRDDSSWVQRSEDGFFYLTHSTNPYAEEAKQLEVIGEAVSSSDRYFNISHSFYLRDIIKPGSPQINMSKKSITVRPPASWAKPESYYPLEHEIQCRKRDDGKEVSCNLNGTNKVPDGMSHVRGRCRDLLLLSQWSDWTPWQNVRKGRKKKQKSKNGTKQD</sequence>
<keyword evidence="8" id="KW-1185">Reference proteome</keyword>
<keyword evidence="2" id="KW-1015">Disulfide bond</keyword>
<reference evidence="7" key="2">
    <citation type="submission" date="2025-08" db="UniProtKB">
        <authorList>
            <consortium name="Ensembl"/>
        </authorList>
    </citation>
    <scope>IDENTIFICATION</scope>
</reference>
<dbReference type="Ensembl" id="ENSPNAT00000028657.2">
    <property type="protein sequence ID" value="ENSPNAP00000035526.1"/>
    <property type="gene ID" value="ENSPNAG00000025572.2"/>
</dbReference>
<dbReference type="SUPFAM" id="SSF49265">
    <property type="entry name" value="Fibronectin type III"/>
    <property type="match status" value="1"/>
</dbReference>
<dbReference type="CTD" id="100001799"/>
<dbReference type="Proteomes" id="UP001501920">
    <property type="component" value="Chromosome 7"/>
</dbReference>
<dbReference type="CDD" id="cd00096">
    <property type="entry name" value="Ig"/>
    <property type="match status" value="1"/>
</dbReference>
<dbReference type="InterPro" id="IPR050676">
    <property type="entry name" value="IL-12"/>
</dbReference>
<reference evidence="7 8" key="1">
    <citation type="submission" date="2020-10" db="EMBL/GenBank/DDBJ databases">
        <title>Pygocentrus nattereri (red-bellied piranha) genome, fPygNat1, primary haplotype.</title>
        <authorList>
            <person name="Myers G."/>
            <person name="Meyer A."/>
            <person name="Karagic N."/>
            <person name="Pippel M."/>
            <person name="Winkler S."/>
            <person name="Tracey A."/>
            <person name="Wood J."/>
            <person name="Formenti G."/>
            <person name="Howe K."/>
            <person name="Fedrigo O."/>
            <person name="Jarvis E.D."/>
        </authorList>
    </citation>
    <scope>NUCLEOTIDE SEQUENCE [LARGE SCALE GENOMIC DNA]</scope>
</reference>
<dbReference type="InterPro" id="IPR007110">
    <property type="entry name" value="Ig-like_dom"/>
</dbReference>
<dbReference type="InterPro" id="IPR036179">
    <property type="entry name" value="Ig-like_dom_sf"/>
</dbReference>
<dbReference type="OMA" id="LPTCHWV"/>
<evidence type="ECO:0000256" key="3">
    <source>
        <dbReference type="ARBA" id="ARBA00023180"/>
    </source>
</evidence>
<feature type="signal peptide" evidence="5">
    <location>
        <begin position="1"/>
        <end position="20"/>
    </location>
</feature>
<dbReference type="PANTHER" id="PTHR48485">
    <property type="entry name" value="INTERLEUKIN-12 SUBUNIT BETA-RELATED"/>
    <property type="match status" value="1"/>
</dbReference>
<reference evidence="7" key="3">
    <citation type="submission" date="2025-09" db="UniProtKB">
        <authorList>
            <consortium name="Ensembl"/>
        </authorList>
    </citation>
    <scope>IDENTIFICATION</scope>
</reference>